<evidence type="ECO:0000313" key="2">
    <source>
        <dbReference type="Proteomes" id="UP000814128"/>
    </source>
</evidence>
<comment type="caution">
    <text evidence="1">The sequence shown here is derived from an EMBL/GenBank/DDBJ whole genome shotgun (WGS) entry which is preliminary data.</text>
</comment>
<dbReference type="EMBL" id="MU273744">
    <property type="protein sequence ID" value="KAI0028532.1"/>
    <property type="molecule type" value="Genomic_DNA"/>
</dbReference>
<feature type="non-terminal residue" evidence="1">
    <location>
        <position position="1"/>
    </location>
</feature>
<keyword evidence="2" id="KW-1185">Reference proteome</keyword>
<reference evidence="1" key="2">
    <citation type="journal article" date="2022" name="New Phytol.">
        <title>Evolutionary transition to the ectomycorrhizal habit in the genomes of a hyperdiverse lineage of mushroom-forming fungi.</title>
        <authorList>
            <person name="Looney B."/>
            <person name="Miyauchi S."/>
            <person name="Morin E."/>
            <person name="Drula E."/>
            <person name="Courty P.E."/>
            <person name="Kohler A."/>
            <person name="Kuo A."/>
            <person name="LaButti K."/>
            <person name="Pangilinan J."/>
            <person name="Lipzen A."/>
            <person name="Riley R."/>
            <person name="Andreopoulos W."/>
            <person name="He G."/>
            <person name="Johnson J."/>
            <person name="Nolan M."/>
            <person name="Tritt A."/>
            <person name="Barry K.W."/>
            <person name="Grigoriev I.V."/>
            <person name="Nagy L.G."/>
            <person name="Hibbett D."/>
            <person name="Henrissat B."/>
            <person name="Matheny P.B."/>
            <person name="Labbe J."/>
            <person name="Martin F.M."/>
        </authorList>
    </citation>
    <scope>NUCLEOTIDE SEQUENCE</scope>
    <source>
        <strain evidence="1">EC-137</strain>
    </source>
</reference>
<gene>
    <name evidence="1" type="ORF">K488DRAFT_73687</name>
</gene>
<name>A0ACB8QA03_9AGAM</name>
<accession>A0ACB8QA03</accession>
<sequence>LALVHPQHTRHRALQHRHPSSIPHPTRPLRPPIPVQSPPALARRLSPAPILTGLDPHGRRTQAAVRLSLRRPLLVCLPEPGPPPLPQRRRRPSLDPPHEGSRHSNALNKPAGCGRALGRSAHGGALMCPNHTPSASLHPDTFPTSRRDVSPTCKLKDRPDILSSLNAHPSSRLYTITPHRPGDNLHCTRARFSGRLSTRRPPPRIYIRLEFKEDRSPRISIEADSARVPASAVADRDPAWRLPHRSDVRGEDVGQQGARCFVETNAARVPAFGAACFTLASRERAHVVRWGAGDVAQRGECCERSRGLARQDGVMGGRQVKCAWARSSRMEGREASLEAEPGASGGALGLGTDQNQGALGA</sequence>
<protein>
    <submittedName>
        <fullName evidence="1">Uncharacterized protein</fullName>
    </submittedName>
</protein>
<reference evidence="1" key="1">
    <citation type="submission" date="2021-02" db="EMBL/GenBank/DDBJ databases">
        <authorList>
            <consortium name="DOE Joint Genome Institute"/>
            <person name="Ahrendt S."/>
            <person name="Looney B.P."/>
            <person name="Miyauchi S."/>
            <person name="Morin E."/>
            <person name="Drula E."/>
            <person name="Courty P.E."/>
            <person name="Chicoki N."/>
            <person name="Fauchery L."/>
            <person name="Kohler A."/>
            <person name="Kuo A."/>
            <person name="Labutti K."/>
            <person name="Pangilinan J."/>
            <person name="Lipzen A."/>
            <person name="Riley R."/>
            <person name="Andreopoulos W."/>
            <person name="He G."/>
            <person name="Johnson J."/>
            <person name="Barry K.W."/>
            <person name="Grigoriev I.V."/>
            <person name="Nagy L."/>
            <person name="Hibbett D."/>
            <person name="Henrissat B."/>
            <person name="Matheny P.B."/>
            <person name="Labbe J."/>
            <person name="Martin F."/>
        </authorList>
    </citation>
    <scope>NUCLEOTIDE SEQUENCE</scope>
    <source>
        <strain evidence="1">EC-137</strain>
    </source>
</reference>
<organism evidence="1 2">
    <name type="scientific">Vararia minispora EC-137</name>
    <dbReference type="NCBI Taxonomy" id="1314806"/>
    <lineage>
        <taxon>Eukaryota</taxon>
        <taxon>Fungi</taxon>
        <taxon>Dikarya</taxon>
        <taxon>Basidiomycota</taxon>
        <taxon>Agaricomycotina</taxon>
        <taxon>Agaricomycetes</taxon>
        <taxon>Russulales</taxon>
        <taxon>Lachnocladiaceae</taxon>
        <taxon>Vararia</taxon>
    </lineage>
</organism>
<proteinExistence type="predicted"/>
<dbReference type="Proteomes" id="UP000814128">
    <property type="component" value="Unassembled WGS sequence"/>
</dbReference>
<evidence type="ECO:0000313" key="1">
    <source>
        <dbReference type="EMBL" id="KAI0028532.1"/>
    </source>
</evidence>